<dbReference type="Proteomes" id="UP000198925">
    <property type="component" value="Unassembled WGS sequence"/>
</dbReference>
<dbReference type="AlphaFoldDB" id="A0A1G7EYA3"/>
<protein>
    <submittedName>
        <fullName evidence="1">Uncharacterized protein</fullName>
    </submittedName>
</protein>
<dbReference type="EMBL" id="FMZX01000108">
    <property type="protein sequence ID" value="SDE68628.1"/>
    <property type="molecule type" value="Genomic_DNA"/>
</dbReference>
<accession>A0A1G7EYA3</accession>
<name>A0A1G7EYA3_9PROT</name>
<keyword evidence="2" id="KW-1185">Reference proteome</keyword>
<sequence length="28" mass="3247">CEAWNKLIAEAGRIQSLTDFEWARQVNP</sequence>
<feature type="non-terminal residue" evidence="1">
    <location>
        <position position="1"/>
    </location>
</feature>
<evidence type="ECO:0000313" key="2">
    <source>
        <dbReference type="Proteomes" id="UP000198925"/>
    </source>
</evidence>
<gene>
    <name evidence="1" type="ORF">SAMN04487779_11081</name>
</gene>
<proteinExistence type="predicted"/>
<organism evidence="1 2">
    <name type="scientific">Belnapia rosea</name>
    <dbReference type="NCBI Taxonomy" id="938405"/>
    <lineage>
        <taxon>Bacteria</taxon>
        <taxon>Pseudomonadati</taxon>
        <taxon>Pseudomonadota</taxon>
        <taxon>Alphaproteobacteria</taxon>
        <taxon>Acetobacterales</taxon>
        <taxon>Roseomonadaceae</taxon>
        <taxon>Belnapia</taxon>
    </lineage>
</organism>
<reference evidence="1 2" key="1">
    <citation type="submission" date="2016-10" db="EMBL/GenBank/DDBJ databases">
        <authorList>
            <person name="de Groot N.N."/>
        </authorList>
    </citation>
    <scope>NUCLEOTIDE SEQUENCE [LARGE SCALE GENOMIC DNA]</scope>
    <source>
        <strain evidence="1 2">CPCC 100156</strain>
    </source>
</reference>
<evidence type="ECO:0000313" key="1">
    <source>
        <dbReference type="EMBL" id="SDE68628.1"/>
    </source>
</evidence>